<feature type="domain" description="Protein translocase subunit SecDF P1" evidence="12">
    <location>
        <begin position="230"/>
        <end position="287"/>
    </location>
</feature>
<dbReference type="InterPro" id="IPR048634">
    <property type="entry name" value="SecD_SecF_C"/>
</dbReference>
<dbReference type="PANTHER" id="PTHR30081:SF1">
    <property type="entry name" value="PROTEIN TRANSLOCASE SUBUNIT SECD"/>
    <property type="match status" value="1"/>
</dbReference>
<dbReference type="Pfam" id="PF22599">
    <property type="entry name" value="SecDF_P1_head"/>
    <property type="match status" value="1"/>
</dbReference>
<comment type="subcellular location">
    <subcellularLocation>
        <location evidence="1 9">Cell membrane</location>
        <topology evidence="1 9">Multi-pass membrane protein</topology>
    </subcellularLocation>
</comment>
<dbReference type="NCBIfam" id="TIGR01129">
    <property type="entry name" value="secD"/>
    <property type="match status" value="1"/>
</dbReference>
<evidence type="ECO:0000259" key="13">
    <source>
        <dbReference type="Pfam" id="PF22599"/>
    </source>
</evidence>
<comment type="caution">
    <text evidence="14">The sequence shown here is derived from an EMBL/GenBank/DDBJ whole genome shotgun (WGS) entry which is preliminary data.</text>
</comment>
<dbReference type="Gene3D" id="1.20.1640.10">
    <property type="entry name" value="Multidrug efflux transporter AcrB transmembrane domain"/>
    <property type="match status" value="1"/>
</dbReference>
<keyword evidence="4 9" id="KW-0812">Transmembrane</keyword>
<keyword evidence="5 9" id="KW-0653">Protein transport</keyword>
<feature type="domain" description="Protein export membrane protein SecD/SecF C-terminal" evidence="10">
    <location>
        <begin position="436"/>
        <end position="597"/>
    </location>
</feature>
<keyword evidence="3 9" id="KW-1003">Cell membrane</keyword>
<dbReference type="InterPro" id="IPR022813">
    <property type="entry name" value="SecD/SecF_arch_bac"/>
</dbReference>
<keyword evidence="2 9" id="KW-0813">Transport</keyword>
<evidence type="ECO:0000256" key="4">
    <source>
        <dbReference type="ARBA" id="ARBA00022692"/>
    </source>
</evidence>
<evidence type="ECO:0000313" key="14">
    <source>
        <dbReference type="EMBL" id="GGW59558.1"/>
    </source>
</evidence>
<evidence type="ECO:0000256" key="6">
    <source>
        <dbReference type="ARBA" id="ARBA00022989"/>
    </source>
</evidence>
<feature type="transmembrane region" description="Helical" evidence="9">
    <location>
        <begin position="580"/>
        <end position="604"/>
    </location>
</feature>
<evidence type="ECO:0000256" key="9">
    <source>
        <dbReference type="HAMAP-Rule" id="MF_01463"/>
    </source>
</evidence>
<dbReference type="Proteomes" id="UP000634667">
    <property type="component" value="Unassembled WGS sequence"/>
</dbReference>
<evidence type="ECO:0000256" key="8">
    <source>
        <dbReference type="ARBA" id="ARBA00023136"/>
    </source>
</evidence>
<dbReference type="Pfam" id="PF07549">
    <property type="entry name" value="Sec_GG"/>
    <property type="match status" value="1"/>
</dbReference>
<feature type="transmembrane region" description="Helical" evidence="9">
    <location>
        <begin position="552"/>
        <end position="574"/>
    </location>
</feature>
<evidence type="ECO:0000256" key="5">
    <source>
        <dbReference type="ARBA" id="ARBA00022927"/>
    </source>
</evidence>
<dbReference type="Pfam" id="PF21760">
    <property type="entry name" value="SecD_1st"/>
    <property type="match status" value="1"/>
</dbReference>
<keyword evidence="15" id="KW-1185">Reference proteome</keyword>
<comment type="function">
    <text evidence="9">Part of the Sec protein translocase complex. Interacts with the SecYEG preprotein conducting channel. SecDF uses the proton motive force (PMF) to complete protein translocation after the ATP-dependent function of SecA.</text>
</comment>
<reference evidence="15" key="1">
    <citation type="journal article" date="2019" name="Int. J. Syst. Evol. Microbiol.">
        <title>The Global Catalogue of Microorganisms (GCM) 10K type strain sequencing project: providing services to taxonomists for standard genome sequencing and annotation.</title>
        <authorList>
            <consortium name="The Broad Institute Genomics Platform"/>
            <consortium name="The Broad Institute Genome Sequencing Center for Infectious Disease"/>
            <person name="Wu L."/>
            <person name="Ma J."/>
        </authorList>
    </citation>
    <scope>NUCLEOTIDE SEQUENCE [LARGE SCALE GENOMIC DNA]</scope>
    <source>
        <strain evidence="15">KCTC 23723</strain>
    </source>
</reference>
<evidence type="ECO:0000256" key="3">
    <source>
        <dbReference type="ARBA" id="ARBA00022475"/>
    </source>
</evidence>
<dbReference type="Gene3D" id="3.30.70.260">
    <property type="match status" value="1"/>
</dbReference>
<dbReference type="InterPro" id="IPR022646">
    <property type="entry name" value="SecD/SecF_CS"/>
</dbReference>
<dbReference type="SUPFAM" id="SSF82866">
    <property type="entry name" value="Multidrug efflux transporter AcrB transmembrane domain"/>
    <property type="match status" value="1"/>
</dbReference>
<organism evidence="14 15">
    <name type="scientific">Alishewanella tabrizica</name>
    <dbReference type="NCBI Taxonomy" id="671278"/>
    <lineage>
        <taxon>Bacteria</taxon>
        <taxon>Pseudomonadati</taxon>
        <taxon>Pseudomonadota</taxon>
        <taxon>Gammaproteobacteria</taxon>
        <taxon>Alteromonadales</taxon>
        <taxon>Alteromonadaceae</taxon>
        <taxon>Alishewanella</taxon>
    </lineage>
</organism>
<sequence>MLNQNPWWRYVVVIGMLLLTLLYALPNLYPADPALNISATRGGLVAENTHRQLLSSLASEGIAIKSSSLQNGELLLRFADTEAQLQAREQVMAALGSNYITALNLAPATPEWLTRIGATPMKLGLDLRGGVHFLLAVDMQAALEKNLNDLTALVRVDLRQADIRYRSVQTDLKAQQITITLREASDAAAVEAVLKKTDAGFEFSQSRDGKILQLRFSEQRQKEIREYALAQNITILRNRINGIGVAEPLVQRQGADRIIVQLPGVQDTAQAKEILGATASLEFRLVDTQSDLAAALAGQLPAGASLYQTRDGRPLLLEKRIMLTGDHITGATAGYDDTGMPQVTIMLDAPGSNLLSAGTKDAVGRRMASVFIEYQPSQERDAAGTPILIKQQEVINDATIQSRLGGRSFQITGLSSPAEAQNLASLLRAGALIAPIQIIEERTIGPSLGQENIQLGMQAILWGMVAVLVFMAVYYKGFGVVANVALLANVVLLIGLMSMLPGATLTLPGMAGIVLTVGMAVDANVLIFERIREELAEGRSIQQAIHQGYDRAFATIADSNITTLLVALILFGVGTGPIKGFAITLALGILTSIFTAVIGTRLVVNLLWGGRRVQSLPL</sequence>
<keyword evidence="7 9" id="KW-0811">Translocation</keyword>
<evidence type="ECO:0000256" key="7">
    <source>
        <dbReference type="ARBA" id="ARBA00023010"/>
    </source>
</evidence>
<evidence type="ECO:0000313" key="15">
    <source>
        <dbReference type="Proteomes" id="UP000634667"/>
    </source>
</evidence>
<dbReference type="Gene3D" id="3.30.70.3400">
    <property type="match status" value="2"/>
</dbReference>
<dbReference type="InterPro" id="IPR054384">
    <property type="entry name" value="SecDF_P1_head"/>
</dbReference>
<dbReference type="NCBIfam" id="TIGR00916">
    <property type="entry name" value="2A0604s01"/>
    <property type="match status" value="1"/>
</dbReference>
<dbReference type="PANTHER" id="PTHR30081">
    <property type="entry name" value="PROTEIN-EXPORT MEMBRANE PROTEIN SEC"/>
    <property type="match status" value="1"/>
</dbReference>
<name>A0ABQ2WLH5_9ALTE</name>
<keyword evidence="8 9" id="KW-0472">Membrane</keyword>
<dbReference type="InterPro" id="IPR005791">
    <property type="entry name" value="SecD"/>
</dbReference>
<dbReference type="InterPro" id="IPR048631">
    <property type="entry name" value="SecD_1st"/>
</dbReference>
<evidence type="ECO:0000256" key="2">
    <source>
        <dbReference type="ARBA" id="ARBA00022448"/>
    </source>
</evidence>
<feature type="domain" description="SecDF P1 head subdomain" evidence="13">
    <location>
        <begin position="307"/>
        <end position="434"/>
    </location>
</feature>
<evidence type="ECO:0000259" key="11">
    <source>
        <dbReference type="Pfam" id="PF13721"/>
    </source>
</evidence>
<feature type="transmembrane region" description="Helical" evidence="9">
    <location>
        <begin position="455"/>
        <end position="475"/>
    </location>
</feature>
<dbReference type="Pfam" id="PF13721">
    <property type="entry name" value="SecD-TM1"/>
    <property type="match status" value="1"/>
</dbReference>
<dbReference type="Pfam" id="PF02355">
    <property type="entry name" value="SecD_SecF_C"/>
    <property type="match status" value="1"/>
</dbReference>
<feature type="transmembrane region" description="Helical" evidence="9">
    <location>
        <begin position="7"/>
        <end position="25"/>
    </location>
</feature>
<evidence type="ECO:0000256" key="1">
    <source>
        <dbReference type="ARBA" id="ARBA00004651"/>
    </source>
</evidence>
<dbReference type="RefSeq" id="WP_189482026.1">
    <property type="nucleotide sequence ID" value="NZ_BMYR01000005.1"/>
</dbReference>
<protein>
    <recommendedName>
        <fullName evidence="9">Protein translocase subunit SecD</fullName>
    </recommendedName>
</protein>
<keyword evidence="6 9" id="KW-1133">Transmembrane helix</keyword>
<feature type="domain" description="SecD export protein N-terminal TM" evidence="11">
    <location>
        <begin position="2"/>
        <end position="103"/>
    </location>
</feature>
<evidence type="ECO:0000259" key="10">
    <source>
        <dbReference type="Pfam" id="PF02355"/>
    </source>
</evidence>
<dbReference type="Gene3D" id="3.30.1360.200">
    <property type="match status" value="1"/>
</dbReference>
<feature type="transmembrane region" description="Helical" evidence="9">
    <location>
        <begin position="509"/>
        <end position="531"/>
    </location>
</feature>
<gene>
    <name evidence="9 14" type="primary">secD</name>
    <name evidence="14" type="ORF">GCM10008111_14570</name>
</gene>
<accession>A0ABQ2WLH5</accession>
<dbReference type="InterPro" id="IPR027398">
    <property type="entry name" value="SecD-TM"/>
</dbReference>
<proteinExistence type="inferred from homology"/>
<comment type="subunit">
    <text evidence="9">Forms a complex with SecF. Part of the essential Sec protein translocation apparatus which comprises SecA, SecYEG and auxiliary proteins SecDF-YajC and YidC.</text>
</comment>
<dbReference type="InterPro" id="IPR055344">
    <property type="entry name" value="SecD_SecF_C_bact"/>
</dbReference>
<evidence type="ECO:0000259" key="12">
    <source>
        <dbReference type="Pfam" id="PF21760"/>
    </source>
</evidence>
<comment type="similarity">
    <text evidence="9">Belongs to the SecD/SecF family. SecD subfamily.</text>
</comment>
<dbReference type="HAMAP" id="MF_01463_B">
    <property type="entry name" value="SecD_B"/>
    <property type="match status" value="1"/>
</dbReference>
<feature type="transmembrane region" description="Helical" evidence="9">
    <location>
        <begin position="482"/>
        <end position="503"/>
    </location>
</feature>
<dbReference type="EMBL" id="BMYR01000005">
    <property type="protein sequence ID" value="GGW59558.1"/>
    <property type="molecule type" value="Genomic_DNA"/>
</dbReference>